<protein>
    <submittedName>
        <fullName evidence="1">Serine endopeptidase inhibitor I10-like protein</fullName>
    </submittedName>
</protein>
<organism evidence="1 2">
    <name type="scientific">Chitinophaga japonensis</name>
    <name type="common">Flexibacter japonensis</name>
    <dbReference type="NCBI Taxonomy" id="104662"/>
    <lineage>
        <taxon>Bacteria</taxon>
        <taxon>Pseudomonadati</taxon>
        <taxon>Bacteroidota</taxon>
        <taxon>Chitinophagia</taxon>
        <taxon>Chitinophagales</taxon>
        <taxon>Chitinophagaceae</taxon>
        <taxon>Chitinophaga</taxon>
    </lineage>
</organism>
<reference evidence="1 2" key="1">
    <citation type="journal article" date="2013" name="Stand. Genomic Sci.">
        <title>Genomic Encyclopedia of Type Strains, Phase I: The one thousand microbial genomes (KMG-I) project.</title>
        <authorList>
            <person name="Kyrpides N.C."/>
            <person name="Woyke T."/>
            <person name="Eisen J.A."/>
            <person name="Garrity G."/>
            <person name="Lilburn T.G."/>
            <person name="Beck B.J."/>
            <person name="Whitman W.B."/>
            <person name="Hugenholtz P."/>
            <person name="Klenk H.P."/>
        </authorList>
    </citation>
    <scope>NUCLEOTIDE SEQUENCE [LARGE SCALE GENOMIC DNA]</scope>
    <source>
        <strain evidence="1 2">DSM 13484</strain>
    </source>
</reference>
<evidence type="ECO:0000313" key="2">
    <source>
        <dbReference type="Proteomes" id="UP000316778"/>
    </source>
</evidence>
<dbReference type="Proteomes" id="UP000316778">
    <property type="component" value="Unassembled WGS sequence"/>
</dbReference>
<dbReference type="Pfam" id="PF12559">
    <property type="entry name" value="Inhibitor_I10"/>
    <property type="match status" value="1"/>
</dbReference>
<sequence length="56" mass="6301">MQPNNQVQKPFFAQFLENQADAKAATAQQQETLAGQLTETQTTLKFPSDWDDADWG</sequence>
<comment type="caution">
    <text evidence="1">The sequence shown here is derived from an EMBL/GenBank/DDBJ whole genome shotgun (WGS) entry which is preliminary data.</text>
</comment>
<dbReference type="NCBIfam" id="NF033738">
    <property type="entry name" value="microvirid_RiPP"/>
    <property type="match status" value="1"/>
</dbReference>
<accession>A0A562TEC1</accession>
<name>A0A562TEC1_CHIJA</name>
<evidence type="ECO:0000313" key="1">
    <source>
        <dbReference type="EMBL" id="TWI91879.1"/>
    </source>
</evidence>
<dbReference type="EMBL" id="VLLG01000002">
    <property type="protein sequence ID" value="TWI91879.1"/>
    <property type="molecule type" value="Genomic_DNA"/>
</dbReference>
<dbReference type="RefSeq" id="WP_145711010.1">
    <property type="nucleotide sequence ID" value="NZ_BAAAFY010000001.1"/>
</dbReference>
<dbReference type="InterPro" id="IPR022217">
    <property type="entry name" value="Prot_inh_I10_marinostatin"/>
</dbReference>
<gene>
    <name evidence="1" type="ORF">LX66_1260</name>
</gene>
<dbReference type="AlphaFoldDB" id="A0A562TEC1"/>
<proteinExistence type="predicted"/>
<keyword evidence="2" id="KW-1185">Reference proteome</keyword>